<reference evidence="3" key="1">
    <citation type="submission" date="2018-05" db="EMBL/GenBank/DDBJ databases">
        <authorList>
            <person name="Lanie J.A."/>
            <person name="Ng W.-L."/>
            <person name="Kazmierczak K.M."/>
            <person name="Andrzejewski T.M."/>
            <person name="Davidsen T.M."/>
            <person name="Wayne K.J."/>
            <person name="Tettelin H."/>
            <person name="Glass J.I."/>
            <person name="Rusch D."/>
            <person name="Podicherti R."/>
            <person name="Tsui H.-C.T."/>
            <person name="Winkler M.E."/>
        </authorList>
    </citation>
    <scope>NUCLEOTIDE SEQUENCE</scope>
</reference>
<dbReference type="EMBL" id="UINC01202080">
    <property type="protein sequence ID" value="SVE21720.1"/>
    <property type="molecule type" value="Genomic_DNA"/>
</dbReference>
<feature type="non-terminal residue" evidence="3">
    <location>
        <position position="1"/>
    </location>
</feature>
<name>A0A383BPE8_9ZZZZ</name>
<dbReference type="SUPFAM" id="SSF56935">
    <property type="entry name" value="Porins"/>
    <property type="match status" value="1"/>
</dbReference>
<dbReference type="InterPro" id="IPR039426">
    <property type="entry name" value="TonB-dep_rcpt-like"/>
</dbReference>
<dbReference type="PANTHER" id="PTHR32552:SF81">
    <property type="entry name" value="TONB-DEPENDENT OUTER MEMBRANE RECEPTOR"/>
    <property type="match status" value="1"/>
</dbReference>
<sequence>MKVSKLIVPLVCGLFAIALNINAWAQNSGTLEEIVVTAQKRSESLQEVPISISVFSEDDIERLNISNTIDLVKNIPGM</sequence>
<keyword evidence="1" id="KW-0406">Ion transport</keyword>
<organism evidence="3">
    <name type="scientific">marine metagenome</name>
    <dbReference type="NCBI Taxonomy" id="408172"/>
    <lineage>
        <taxon>unclassified sequences</taxon>
        <taxon>metagenomes</taxon>
        <taxon>ecological metagenomes</taxon>
    </lineage>
</organism>
<evidence type="ECO:0000256" key="1">
    <source>
        <dbReference type="ARBA" id="ARBA00023065"/>
    </source>
</evidence>
<evidence type="ECO:0000313" key="3">
    <source>
        <dbReference type="EMBL" id="SVE21720.1"/>
    </source>
</evidence>
<evidence type="ECO:0000256" key="2">
    <source>
        <dbReference type="ARBA" id="ARBA00023077"/>
    </source>
</evidence>
<gene>
    <name evidence="3" type="ORF">METZ01_LOCUS474574</name>
</gene>
<dbReference type="Gene3D" id="2.170.130.10">
    <property type="entry name" value="TonB-dependent receptor, plug domain"/>
    <property type="match status" value="1"/>
</dbReference>
<feature type="non-terminal residue" evidence="3">
    <location>
        <position position="78"/>
    </location>
</feature>
<dbReference type="GO" id="GO:0006811">
    <property type="term" value="P:monoatomic ion transport"/>
    <property type="evidence" value="ECO:0007669"/>
    <property type="project" value="UniProtKB-KW"/>
</dbReference>
<keyword evidence="1" id="KW-0813">Transport</keyword>
<dbReference type="InterPro" id="IPR037066">
    <property type="entry name" value="Plug_dom_sf"/>
</dbReference>
<proteinExistence type="predicted"/>
<protein>
    <recommendedName>
        <fullName evidence="4">TonB-dependent receptor plug domain-containing protein</fullName>
    </recommendedName>
</protein>
<accession>A0A383BPE8</accession>
<evidence type="ECO:0008006" key="4">
    <source>
        <dbReference type="Google" id="ProtNLM"/>
    </source>
</evidence>
<dbReference type="PANTHER" id="PTHR32552">
    <property type="entry name" value="FERRICHROME IRON RECEPTOR-RELATED"/>
    <property type="match status" value="1"/>
</dbReference>
<keyword evidence="2" id="KW-0798">TonB box</keyword>
<dbReference type="AlphaFoldDB" id="A0A383BPE8"/>